<dbReference type="CDD" id="cd06267">
    <property type="entry name" value="PBP1_LacI_sugar_binding-like"/>
    <property type="match status" value="1"/>
</dbReference>
<proteinExistence type="predicted"/>
<keyword evidence="7" id="KW-1185">Reference proteome</keyword>
<gene>
    <name evidence="6" type="primary">cytR</name>
    <name evidence="6" type="ORF">GCM10022215_16090</name>
</gene>
<dbReference type="SMART" id="SM00354">
    <property type="entry name" value="HTH_LACI"/>
    <property type="match status" value="1"/>
</dbReference>
<sequence>MSRTSRIPGGPGGPGSTGGEINMEDVARHAGVSIATVSRALRGVSGVSPHTRRRVLEAATDLSYVVNNAASSLSGGATGRVAVVVPKLDSWFSSTMMASIEATVRGGDRDVLVYQVDGRDQRSRFFRELPTRRKVDAVVLVSLPLEAEEEERLDLIGVHMVIAGARLRDYPFVEVDDVAIARTAVGHLIGLGHRRIGMIRTSDTDGAHWTSDLHRCQGYTEMLAEHGLGEPTLVTEAYGVHAGARGMARLLDLPADRRPTAVFCYSDDIAVSAYREAIRRGLRVPEDVSLIAVDGNPLGEVFDITSIDQHAAEQARIAGEMTLHLLAGEPLEETGRMVEFTLVERGSTAPPPS</sequence>
<dbReference type="PROSITE" id="PS00356">
    <property type="entry name" value="HTH_LACI_1"/>
    <property type="match status" value="1"/>
</dbReference>
<comment type="caution">
    <text evidence="6">The sequence shown here is derived from an EMBL/GenBank/DDBJ whole genome shotgun (WGS) entry which is preliminary data.</text>
</comment>
<dbReference type="InterPro" id="IPR000843">
    <property type="entry name" value="HTH_LacI"/>
</dbReference>
<keyword evidence="1" id="KW-0805">Transcription regulation</keyword>
<dbReference type="CDD" id="cd01392">
    <property type="entry name" value="HTH_LacI"/>
    <property type="match status" value="1"/>
</dbReference>
<dbReference type="Pfam" id="PF13377">
    <property type="entry name" value="Peripla_BP_3"/>
    <property type="match status" value="1"/>
</dbReference>
<feature type="compositionally biased region" description="Gly residues" evidence="4">
    <location>
        <begin position="9"/>
        <end position="18"/>
    </location>
</feature>
<feature type="domain" description="HTH lacI-type" evidence="5">
    <location>
        <begin position="21"/>
        <end position="75"/>
    </location>
</feature>
<evidence type="ECO:0000313" key="7">
    <source>
        <dbReference type="Proteomes" id="UP001501495"/>
    </source>
</evidence>
<evidence type="ECO:0000313" key="6">
    <source>
        <dbReference type="EMBL" id="GAA4116435.1"/>
    </source>
</evidence>
<dbReference type="PANTHER" id="PTHR30146:SF153">
    <property type="entry name" value="LACTOSE OPERON REPRESSOR"/>
    <property type="match status" value="1"/>
</dbReference>
<dbReference type="SUPFAM" id="SSF47413">
    <property type="entry name" value="lambda repressor-like DNA-binding domains"/>
    <property type="match status" value="1"/>
</dbReference>
<dbReference type="PROSITE" id="PS50932">
    <property type="entry name" value="HTH_LACI_2"/>
    <property type="match status" value="1"/>
</dbReference>
<evidence type="ECO:0000256" key="4">
    <source>
        <dbReference type="SAM" id="MobiDB-lite"/>
    </source>
</evidence>
<name>A0ABP7XI88_9ACTN</name>
<evidence type="ECO:0000256" key="3">
    <source>
        <dbReference type="ARBA" id="ARBA00023163"/>
    </source>
</evidence>
<keyword evidence="3" id="KW-0804">Transcription</keyword>
<keyword evidence="2 6" id="KW-0238">DNA-binding</keyword>
<accession>A0ABP7XI88</accession>
<protein>
    <submittedName>
        <fullName evidence="6">DNA-binding transcriptional regulator CytR</fullName>
    </submittedName>
</protein>
<dbReference type="Pfam" id="PF00356">
    <property type="entry name" value="LacI"/>
    <property type="match status" value="1"/>
</dbReference>
<evidence type="ECO:0000256" key="2">
    <source>
        <dbReference type="ARBA" id="ARBA00023125"/>
    </source>
</evidence>
<dbReference type="InterPro" id="IPR028082">
    <property type="entry name" value="Peripla_BP_I"/>
</dbReference>
<dbReference type="Proteomes" id="UP001501495">
    <property type="component" value="Unassembled WGS sequence"/>
</dbReference>
<dbReference type="PANTHER" id="PTHR30146">
    <property type="entry name" value="LACI-RELATED TRANSCRIPTIONAL REPRESSOR"/>
    <property type="match status" value="1"/>
</dbReference>
<dbReference type="EMBL" id="BAAAZH010000012">
    <property type="protein sequence ID" value="GAA4116435.1"/>
    <property type="molecule type" value="Genomic_DNA"/>
</dbReference>
<organism evidence="6 7">
    <name type="scientific">Nocardioides fonticola</name>
    <dbReference type="NCBI Taxonomy" id="450363"/>
    <lineage>
        <taxon>Bacteria</taxon>
        <taxon>Bacillati</taxon>
        <taxon>Actinomycetota</taxon>
        <taxon>Actinomycetes</taxon>
        <taxon>Propionibacteriales</taxon>
        <taxon>Nocardioidaceae</taxon>
        <taxon>Nocardioides</taxon>
    </lineage>
</organism>
<dbReference type="RefSeq" id="WP_344732796.1">
    <property type="nucleotide sequence ID" value="NZ_BAAAZH010000012.1"/>
</dbReference>
<reference evidence="7" key="1">
    <citation type="journal article" date="2019" name="Int. J. Syst. Evol. Microbiol.">
        <title>The Global Catalogue of Microorganisms (GCM) 10K type strain sequencing project: providing services to taxonomists for standard genome sequencing and annotation.</title>
        <authorList>
            <consortium name="The Broad Institute Genomics Platform"/>
            <consortium name="The Broad Institute Genome Sequencing Center for Infectious Disease"/>
            <person name="Wu L."/>
            <person name="Ma J."/>
        </authorList>
    </citation>
    <scope>NUCLEOTIDE SEQUENCE [LARGE SCALE GENOMIC DNA]</scope>
    <source>
        <strain evidence="7">JCM 16703</strain>
    </source>
</reference>
<dbReference type="Gene3D" id="1.10.260.40">
    <property type="entry name" value="lambda repressor-like DNA-binding domains"/>
    <property type="match status" value="1"/>
</dbReference>
<dbReference type="InterPro" id="IPR010982">
    <property type="entry name" value="Lambda_DNA-bd_dom_sf"/>
</dbReference>
<dbReference type="SUPFAM" id="SSF53822">
    <property type="entry name" value="Periplasmic binding protein-like I"/>
    <property type="match status" value="1"/>
</dbReference>
<evidence type="ECO:0000256" key="1">
    <source>
        <dbReference type="ARBA" id="ARBA00023015"/>
    </source>
</evidence>
<evidence type="ECO:0000259" key="5">
    <source>
        <dbReference type="PROSITE" id="PS50932"/>
    </source>
</evidence>
<dbReference type="Gene3D" id="3.40.50.2300">
    <property type="match status" value="2"/>
</dbReference>
<dbReference type="GO" id="GO:0003677">
    <property type="term" value="F:DNA binding"/>
    <property type="evidence" value="ECO:0007669"/>
    <property type="project" value="UniProtKB-KW"/>
</dbReference>
<dbReference type="InterPro" id="IPR046335">
    <property type="entry name" value="LacI/GalR-like_sensor"/>
</dbReference>
<feature type="region of interest" description="Disordered" evidence="4">
    <location>
        <begin position="1"/>
        <end position="21"/>
    </location>
</feature>